<accession>A0ABN6GZS8</accession>
<keyword evidence="4" id="KW-1185">Reference proteome</keyword>
<dbReference type="RefSeq" id="WP_338688610.1">
    <property type="nucleotide sequence ID" value="NZ_AP024702.1"/>
</dbReference>
<name>A0ABN6GZS8_9BACT</name>
<evidence type="ECO:0000256" key="1">
    <source>
        <dbReference type="ARBA" id="ARBA00022729"/>
    </source>
</evidence>
<dbReference type="Proteomes" id="UP001374893">
    <property type="component" value="Chromosome"/>
</dbReference>
<reference evidence="3 4" key="1">
    <citation type="submission" date="2021-06" db="EMBL/GenBank/DDBJ databases">
        <title>Complete genome of Haloferula helveola possessing various polysaccharide degrading enzymes.</title>
        <authorList>
            <person name="Takami H."/>
            <person name="Huang C."/>
            <person name="Hamasaki K."/>
        </authorList>
    </citation>
    <scope>NUCLEOTIDE SEQUENCE [LARGE SCALE GENOMIC DNA]</scope>
    <source>
        <strain evidence="3 4">CN-1</strain>
    </source>
</reference>
<organism evidence="3 4">
    <name type="scientific">Haloferula helveola</name>
    <dbReference type="NCBI Taxonomy" id="490095"/>
    <lineage>
        <taxon>Bacteria</taxon>
        <taxon>Pseudomonadati</taxon>
        <taxon>Verrucomicrobiota</taxon>
        <taxon>Verrucomicrobiia</taxon>
        <taxon>Verrucomicrobiales</taxon>
        <taxon>Verrucomicrobiaceae</taxon>
        <taxon>Haloferula</taxon>
    </lineage>
</organism>
<dbReference type="Gene3D" id="2.160.20.20">
    <property type="match status" value="1"/>
</dbReference>
<feature type="chain" id="PRO_5047357195" description="Autotransporter-associated beta strand repeat-containing protein" evidence="2">
    <location>
        <begin position="26"/>
        <end position="1361"/>
    </location>
</feature>
<gene>
    <name evidence="3" type="ORF">HAHE_06480</name>
</gene>
<dbReference type="SUPFAM" id="SSF51126">
    <property type="entry name" value="Pectin lyase-like"/>
    <property type="match status" value="2"/>
</dbReference>
<dbReference type="InterPro" id="IPR012332">
    <property type="entry name" value="Autotransporter_pectin_lyase_C"/>
</dbReference>
<dbReference type="InterPro" id="IPR011050">
    <property type="entry name" value="Pectin_lyase_fold/virulence"/>
</dbReference>
<evidence type="ECO:0000313" key="4">
    <source>
        <dbReference type="Proteomes" id="UP001374893"/>
    </source>
</evidence>
<feature type="signal peptide" evidence="2">
    <location>
        <begin position="1"/>
        <end position="25"/>
    </location>
</feature>
<dbReference type="EMBL" id="AP024702">
    <property type="protein sequence ID" value="BCX46740.1"/>
    <property type="molecule type" value="Genomic_DNA"/>
</dbReference>
<evidence type="ECO:0000313" key="3">
    <source>
        <dbReference type="EMBL" id="BCX46740.1"/>
    </source>
</evidence>
<sequence length="1361" mass="135232">MNPQFYFATTGSLWAMLLAVPSTTAATLVWDANNTGANQTDGAGAWLGTDQWSTGMANTDWTSGDDAVFGNAGAGGSVTLASPTTVNSLTFLYFTGTYNIGTAGQAITLNNGIYRIGGQGGALNINSPLDLPGAQMWTNHSLAAVNVQAATTLSGDLTIDGDGVINSIATAAAIGGSGNIIKNGTGQFNFSAGGTPPTHTFTGDIVVNGGSIGYQNSSVLAGRNVHLTDGYVGGRFGSNFTWTGGLGTGADQIRMTGGTSGFSGEGNSGSSFQVGSSGSTLVWGGIGEGSATGFFNPAILLLNGNHRMNTNGKGTLNNALDLNGADRTVTSTQLTNGANNSGFTVTGSITNSTGTAGLAKTGIGNLILTADNDYNGDTDIVSDNAYSGTSPYLVTAPGSITLSGANGRISNTSALNLTSGGTLRMVSSNGQNTVDRINSAAITVAGGGGIWWENSAGANSFAESVGSATVNSGAFNVNLTTNQTAAGDQTLTLGGLTRNGTASLAFSAGATGPETSGNKNMIVVTGAGTTGAGQIVGPWATSGTAPNSQTDYAVYSGDFVTSLGAGANNDETTWASADNVNFDAATALTANRTVNTLRFSGAANTLDLGSNALETYGLLNGGSGLLTLSGTGSLTTPTGGGQLYVTTGSQVITASTPIVDNGGAVSLVKAGDAAASTDNGNIDSSGTLVLNGVNTYTGDTVINGGTLRIGTNNNANGAKLGGAGGDYAGNILINAGGLLWISTNASQTLSGVISGDGALLKSYNGTLTLSGSNTYTGRTSIAPSTTSGAGVLEVSSFNSVNGGTPLMASSSLGAPTTVSNGTIDLGGPTNVQGGATLRYIGSGETTDRVVNVQLGANTSRIIDASGTGLLKFTSAFTSVGGTYNTTTLQLIGSGDGEISQGLPFAFAALTKNGSGTWTLGGPVESSGKFEISNGTLIATHERALGYAIGNLNTTGPTIQGNGTLSLRNDASVTFGVGGTGYNINNSASGATIDVGRVSGTGSNTLTIGNLTTSSTAGNWQLNFTGANGVSLNAGTLTAPLSTGGTTHTIQNDIATTNGAALIVAGVDVPSTNAAPVLRFNGSGSTTVTGDVTQATVDLAVTKLGSGTVTLGGVNTYIGATSVNEGTLALVGGSQASAITVASGASLGFILGSPTTSTASVDLTNGTVKVTGTPTLASYVLMSASGGFTGTPALDSPIAGYVLEVDGNNLELNSTGALSPYDEWASGFTPDPGLPTENPDGDPLTNLLEFAFGTNPNVSDAVSLVPDGSVNGLPIIQTTAGPGITIDYVFVRRDDHGTSGSLTYTAQFSNELSVWYNSGATPAFVADSTADPDYEVVKIAYPAMLPNGKKARFARLQVNEVP</sequence>
<keyword evidence="1 2" id="KW-0732">Signal</keyword>
<evidence type="ECO:0000256" key="2">
    <source>
        <dbReference type="SAM" id="SignalP"/>
    </source>
</evidence>
<evidence type="ECO:0008006" key="5">
    <source>
        <dbReference type="Google" id="ProtNLM"/>
    </source>
</evidence>
<dbReference type="Pfam" id="PF12951">
    <property type="entry name" value="PATR"/>
    <property type="match status" value="5"/>
</dbReference>
<dbReference type="NCBIfam" id="TIGR02601">
    <property type="entry name" value="autotrns_rpt"/>
    <property type="match status" value="4"/>
</dbReference>
<dbReference type="InterPro" id="IPR013425">
    <property type="entry name" value="Autotrns_rpt"/>
</dbReference>
<proteinExistence type="predicted"/>
<protein>
    <recommendedName>
        <fullName evidence="5">Autotransporter-associated beta strand repeat-containing protein</fullName>
    </recommendedName>
</protein>